<evidence type="ECO:0000256" key="1">
    <source>
        <dbReference type="SAM" id="MobiDB-lite"/>
    </source>
</evidence>
<name>A0A6C0J5L7_9ZZZZ</name>
<reference evidence="2" key="1">
    <citation type="journal article" date="2020" name="Nature">
        <title>Giant virus diversity and host interactions through global metagenomics.</title>
        <authorList>
            <person name="Schulz F."/>
            <person name="Roux S."/>
            <person name="Paez-Espino D."/>
            <person name="Jungbluth S."/>
            <person name="Walsh D.A."/>
            <person name="Denef V.J."/>
            <person name="McMahon K.D."/>
            <person name="Konstantinidis K.T."/>
            <person name="Eloe-Fadrosh E.A."/>
            <person name="Kyrpides N.C."/>
            <person name="Woyke T."/>
        </authorList>
    </citation>
    <scope>NUCLEOTIDE SEQUENCE</scope>
    <source>
        <strain evidence="2">GVMAG-M-3300025778-1</strain>
    </source>
</reference>
<feature type="region of interest" description="Disordered" evidence="1">
    <location>
        <begin position="1"/>
        <end position="23"/>
    </location>
</feature>
<sequence>MDTNRGTCAGGANTNVSGKTFEQKTENETRLLEQGFVRKTIPKCNGKYNYYLEKDNVRYMTQGGLKAYFGHFFPNLRVARSPDEAYLIQTGDTYILKILEKKNQNSAGSVDTKLLAGLGFVREYKYLLGEKFTIKYAFCLSSFLKTQYIDNSGKSEALRQINKEENIVVLFGEDADYYETLDAWISS</sequence>
<dbReference type="EMBL" id="MN740319">
    <property type="protein sequence ID" value="QHT99995.1"/>
    <property type="molecule type" value="Genomic_DNA"/>
</dbReference>
<protein>
    <submittedName>
        <fullName evidence="2">Uncharacterized protein</fullName>
    </submittedName>
</protein>
<proteinExistence type="predicted"/>
<evidence type="ECO:0000313" key="2">
    <source>
        <dbReference type="EMBL" id="QHT99995.1"/>
    </source>
</evidence>
<accession>A0A6C0J5L7</accession>
<feature type="compositionally biased region" description="Polar residues" evidence="1">
    <location>
        <begin position="1"/>
        <end position="20"/>
    </location>
</feature>
<organism evidence="2">
    <name type="scientific">viral metagenome</name>
    <dbReference type="NCBI Taxonomy" id="1070528"/>
    <lineage>
        <taxon>unclassified sequences</taxon>
        <taxon>metagenomes</taxon>
        <taxon>organismal metagenomes</taxon>
    </lineage>
</organism>
<dbReference type="AlphaFoldDB" id="A0A6C0J5L7"/>